<organism evidence="1 2">
    <name type="scientific">Pleurodeles waltl</name>
    <name type="common">Iberian ribbed newt</name>
    <dbReference type="NCBI Taxonomy" id="8319"/>
    <lineage>
        <taxon>Eukaryota</taxon>
        <taxon>Metazoa</taxon>
        <taxon>Chordata</taxon>
        <taxon>Craniata</taxon>
        <taxon>Vertebrata</taxon>
        <taxon>Euteleostomi</taxon>
        <taxon>Amphibia</taxon>
        <taxon>Batrachia</taxon>
        <taxon>Caudata</taxon>
        <taxon>Salamandroidea</taxon>
        <taxon>Salamandridae</taxon>
        <taxon>Pleurodelinae</taxon>
        <taxon>Pleurodeles</taxon>
    </lineage>
</organism>
<name>A0AAV7RN41_PLEWA</name>
<sequence length="89" mass="9973">MCPVLRTSDTCGCNVLCALEALFIASSAFRTLLPPSALTNERQIEDAAYFKRNTEAPDEEDKKVKVDPAFAKLQLEHEDVPEKFDDLKN</sequence>
<dbReference type="AlphaFoldDB" id="A0AAV7RN41"/>
<evidence type="ECO:0000313" key="1">
    <source>
        <dbReference type="EMBL" id="KAJ1153420.1"/>
    </source>
</evidence>
<keyword evidence="2" id="KW-1185">Reference proteome</keyword>
<gene>
    <name evidence="1" type="ORF">NDU88_006180</name>
</gene>
<accession>A0AAV7RN41</accession>
<dbReference type="Proteomes" id="UP001066276">
    <property type="component" value="Chromosome 5"/>
</dbReference>
<protein>
    <submittedName>
        <fullName evidence="1">Uncharacterized protein</fullName>
    </submittedName>
</protein>
<proteinExistence type="predicted"/>
<dbReference type="EMBL" id="JANPWB010000009">
    <property type="protein sequence ID" value="KAJ1153420.1"/>
    <property type="molecule type" value="Genomic_DNA"/>
</dbReference>
<reference evidence="1" key="1">
    <citation type="journal article" date="2022" name="bioRxiv">
        <title>Sequencing and chromosome-scale assembly of the giantPleurodeles waltlgenome.</title>
        <authorList>
            <person name="Brown T."/>
            <person name="Elewa A."/>
            <person name="Iarovenko S."/>
            <person name="Subramanian E."/>
            <person name="Araus A.J."/>
            <person name="Petzold A."/>
            <person name="Susuki M."/>
            <person name="Suzuki K.-i.T."/>
            <person name="Hayashi T."/>
            <person name="Toyoda A."/>
            <person name="Oliveira C."/>
            <person name="Osipova E."/>
            <person name="Leigh N.D."/>
            <person name="Simon A."/>
            <person name="Yun M.H."/>
        </authorList>
    </citation>
    <scope>NUCLEOTIDE SEQUENCE</scope>
    <source>
        <strain evidence="1">20211129_DDA</strain>
        <tissue evidence="1">Liver</tissue>
    </source>
</reference>
<comment type="caution">
    <text evidence="1">The sequence shown here is derived from an EMBL/GenBank/DDBJ whole genome shotgun (WGS) entry which is preliminary data.</text>
</comment>
<evidence type="ECO:0000313" key="2">
    <source>
        <dbReference type="Proteomes" id="UP001066276"/>
    </source>
</evidence>